<name>A0ABS6SRI7_9SPHN</name>
<reference evidence="2 3" key="1">
    <citation type="submission" date="2021-04" db="EMBL/GenBank/DDBJ databases">
        <authorList>
            <person name="Pira H."/>
            <person name="Risdian C."/>
            <person name="Wink J."/>
        </authorList>
    </citation>
    <scope>NUCLEOTIDE SEQUENCE [LARGE SCALE GENOMIC DNA]</scope>
    <source>
        <strain evidence="2 3">WH131</strain>
    </source>
</reference>
<keyword evidence="3" id="KW-1185">Reference proteome</keyword>
<keyword evidence="1" id="KW-0732">Signal</keyword>
<evidence type="ECO:0000256" key="1">
    <source>
        <dbReference type="SAM" id="SignalP"/>
    </source>
</evidence>
<proteinExistence type="predicted"/>
<accession>A0ABS6SRI7</accession>
<sequence>MTKDRSRFWVGIIAAALTVTACAQGDERDTTAPTARTIEAGTPARSVQIGFDGPRFDACAGYGRVTNLNANNNRELPVRAAPSGGAEVVDQLGAGRGVSMCQQVGNWIGIVYAPAGEGENQGQGEERCGTGSPVPSVRPYEGPCKSGWVNENFIELIAS</sequence>
<gene>
    <name evidence="2" type="ORF">KCG45_12795</name>
</gene>
<comment type="caution">
    <text evidence="2">The sequence shown here is derived from an EMBL/GenBank/DDBJ whole genome shotgun (WGS) entry which is preliminary data.</text>
</comment>
<dbReference type="EMBL" id="JAGSPB010000003">
    <property type="protein sequence ID" value="MBV7267062.1"/>
    <property type="molecule type" value="Genomic_DNA"/>
</dbReference>
<evidence type="ECO:0008006" key="4">
    <source>
        <dbReference type="Google" id="ProtNLM"/>
    </source>
</evidence>
<protein>
    <recommendedName>
        <fullName evidence="4">Integron</fullName>
    </recommendedName>
</protein>
<organism evidence="2 3">
    <name type="scientific">Erythrobacter ani</name>
    <dbReference type="NCBI Taxonomy" id="2827235"/>
    <lineage>
        <taxon>Bacteria</taxon>
        <taxon>Pseudomonadati</taxon>
        <taxon>Pseudomonadota</taxon>
        <taxon>Alphaproteobacteria</taxon>
        <taxon>Sphingomonadales</taxon>
        <taxon>Erythrobacteraceae</taxon>
        <taxon>Erythrobacter/Porphyrobacter group</taxon>
        <taxon>Erythrobacter</taxon>
    </lineage>
</organism>
<evidence type="ECO:0000313" key="3">
    <source>
        <dbReference type="Proteomes" id="UP000699975"/>
    </source>
</evidence>
<feature type="signal peptide" evidence="1">
    <location>
        <begin position="1"/>
        <end position="23"/>
    </location>
</feature>
<dbReference type="Proteomes" id="UP000699975">
    <property type="component" value="Unassembled WGS sequence"/>
</dbReference>
<feature type="chain" id="PRO_5046111571" description="Integron" evidence="1">
    <location>
        <begin position="24"/>
        <end position="159"/>
    </location>
</feature>
<dbReference type="RefSeq" id="WP_218317702.1">
    <property type="nucleotide sequence ID" value="NZ_JAGSPB010000003.1"/>
</dbReference>
<dbReference type="PROSITE" id="PS51257">
    <property type="entry name" value="PROKAR_LIPOPROTEIN"/>
    <property type="match status" value="1"/>
</dbReference>
<evidence type="ECO:0000313" key="2">
    <source>
        <dbReference type="EMBL" id="MBV7267062.1"/>
    </source>
</evidence>